<evidence type="ECO:0000313" key="5">
    <source>
        <dbReference type="EMBL" id="CBY36093.1"/>
    </source>
</evidence>
<accession>E4YKT2</accession>
<comment type="caution">
    <text evidence="2">Lacks conserved residue(s) required for the propagation of feature annotation.</text>
</comment>
<dbReference type="Pfam" id="PF00086">
    <property type="entry name" value="Thyroglobulin_1"/>
    <property type="match status" value="1"/>
</dbReference>
<dbReference type="InterPro" id="IPR036857">
    <property type="entry name" value="Thyroglobulin_1_sf"/>
</dbReference>
<dbReference type="SUPFAM" id="SSF57414">
    <property type="entry name" value="Hairpin loop containing domain-like"/>
    <property type="match status" value="1"/>
</dbReference>
<evidence type="ECO:0000259" key="4">
    <source>
        <dbReference type="PROSITE" id="PS51162"/>
    </source>
</evidence>
<dbReference type="Gene3D" id="3.50.4.10">
    <property type="entry name" value="Hepatocyte Growth Factor"/>
    <property type="match status" value="1"/>
</dbReference>
<dbReference type="Proteomes" id="UP000011014">
    <property type="component" value="Unassembled WGS sequence"/>
</dbReference>
<evidence type="ECO:0000259" key="3">
    <source>
        <dbReference type="PROSITE" id="PS50948"/>
    </source>
</evidence>
<sequence length="267" mass="31318">MFAFHERSYVPGVRDYDFDPRYPVDSVLDCMELCCSETRFRCQSFSYWRQNRICNLIKFEATSAKSIKSDIQQSANYDFYARVPFFNETENALFNDGKCYQKRLEAFRWRWENPRLPMSAGPYVPICDDEGAKFVAKQCDTRKYTQAAFQNQWSDSPDFSCFCVDQEGNKLELTESGPSEANNLDCTNGEFFNSYFQWRKQHFDEWLPSFDLYLKKKQIPVDLSTRVCPNSVPLAACKNKERVCFDDYFGCRFCHCNIPNSGKFSKS</sequence>
<dbReference type="Gene3D" id="4.10.800.10">
    <property type="entry name" value="Thyroglobulin type-1"/>
    <property type="match status" value="1"/>
</dbReference>
<proteinExistence type="predicted"/>
<reference evidence="5" key="1">
    <citation type="journal article" date="2010" name="Science">
        <title>Plasticity of animal genome architecture unmasked by rapid evolution of a pelagic tunicate.</title>
        <authorList>
            <person name="Denoeud F."/>
            <person name="Henriet S."/>
            <person name="Mungpakdee S."/>
            <person name="Aury J.M."/>
            <person name="Da Silva C."/>
            <person name="Brinkmann H."/>
            <person name="Mikhaleva J."/>
            <person name="Olsen L.C."/>
            <person name="Jubin C."/>
            <person name="Canestro C."/>
            <person name="Bouquet J.M."/>
            <person name="Danks G."/>
            <person name="Poulain J."/>
            <person name="Campsteijn C."/>
            <person name="Adamski M."/>
            <person name="Cross I."/>
            <person name="Yadetie F."/>
            <person name="Muffato M."/>
            <person name="Louis A."/>
            <person name="Butcher S."/>
            <person name="Tsagkogeorga G."/>
            <person name="Konrad A."/>
            <person name="Singh S."/>
            <person name="Jensen M.F."/>
            <person name="Cong E.H."/>
            <person name="Eikeseth-Otteraa H."/>
            <person name="Noel B."/>
            <person name="Anthouard V."/>
            <person name="Porcel B.M."/>
            <person name="Kachouri-Lafond R."/>
            <person name="Nishino A."/>
            <person name="Ugolini M."/>
            <person name="Chourrout P."/>
            <person name="Nishida H."/>
            <person name="Aasland R."/>
            <person name="Huzurbazar S."/>
            <person name="Westhof E."/>
            <person name="Delsuc F."/>
            <person name="Lehrach H."/>
            <person name="Reinhardt R."/>
            <person name="Weissenbach J."/>
            <person name="Roy S.W."/>
            <person name="Artiguenave F."/>
            <person name="Postlethwait J.H."/>
            <person name="Manak J.R."/>
            <person name="Thompson E.M."/>
            <person name="Jaillon O."/>
            <person name="Du Pasquier L."/>
            <person name="Boudinot P."/>
            <person name="Liberles D.A."/>
            <person name="Volff J.N."/>
            <person name="Philippe H."/>
            <person name="Lenhard B."/>
            <person name="Roest Crollius H."/>
            <person name="Wincker P."/>
            <person name="Chourrout D."/>
        </authorList>
    </citation>
    <scope>NUCLEOTIDE SEQUENCE [LARGE SCALE GENOMIC DNA]</scope>
</reference>
<dbReference type="AlphaFoldDB" id="E4YKT2"/>
<feature type="domain" description="Apple" evidence="3">
    <location>
        <begin position="1"/>
        <end position="84"/>
    </location>
</feature>
<evidence type="ECO:0000256" key="2">
    <source>
        <dbReference type="PROSITE-ProRule" id="PRU00500"/>
    </source>
</evidence>
<dbReference type="InterPro" id="IPR003609">
    <property type="entry name" value="Pan_app"/>
</dbReference>
<dbReference type="InterPro" id="IPR000716">
    <property type="entry name" value="Thyroglobulin_1"/>
</dbReference>
<gene>
    <name evidence="5" type="ORF">GSOID_T00028576001</name>
</gene>
<feature type="domain" description="Thyroglobulin type-1" evidence="4">
    <location>
        <begin position="96"/>
        <end position="186"/>
    </location>
</feature>
<evidence type="ECO:0008006" key="6">
    <source>
        <dbReference type="Google" id="ProtNLM"/>
    </source>
</evidence>
<dbReference type="Pfam" id="PF00024">
    <property type="entry name" value="PAN_1"/>
    <property type="match status" value="1"/>
</dbReference>
<dbReference type="EMBL" id="FN654722">
    <property type="protein sequence ID" value="CBY36093.1"/>
    <property type="molecule type" value="Genomic_DNA"/>
</dbReference>
<dbReference type="SUPFAM" id="SSF57610">
    <property type="entry name" value="Thyroglobulin type-1 domain"/>
    <property type="match status" value="1"/>
</dbReference>
<dbReference type="PROSITE" id="PS51162">
    <property type="entry name" value="THYROGLOBULIN_1_2"/>
    <property type="match status" value="1"/>
</dbReference>
<organism evidence="5">
    <name type="scientific">Oikopleura dioica</name>
    <name type="common">Tunicate</name>
    <dbReference type="NCBI Taxonomy" id="34765"/>
    <lineage>
        <taxon>Eukaryota</taxon>
        <taxon>Metazoa</taxon>
        <taxon>Chordata</taxon>
        <taxon>Tunicata</taxon>
        <taxon>Appendicularia</taxon>
        <taxon>Copelata</taxon>
        <taxon>Oikopleuridae</taxon>
        <taxon>Oikopleura</taxon>
    </lineage>
</organism>
<evidence type="ECO:0000256" key="1">
    <source>
        <dbReference type="ARBA" id="ARBA00023157"/>
    </source>
</evidence>
<dbReference type="PROSITE" id="PS50948">
    <property type="entry name" value="PAN"/>
    <property type="match status" value="1"/>
</dbReference>
<protein>
    <recommendedName>
        <fullName evidence="6">Apple domain-containing protein</fullName>
    </recommendedName>
</protein>
<name>E4YKT2_OIKDI</name>
<keyword evidence="1" id="KW-1015">Disulfide bond</keyword>